<accession>A0AC58JB09</accession>
<evidence type="ECO:0000313" key="1">
    <source>
        <dbReference type="Proteomes" id="UP000000437"/>
    </source>
</evidence>
<reference evidence="2" key="1">
    <citation type="submission" date="2025-08" db="UniProtKB">
        <authorList>
            <consortium name="RefSeq"/>
        </authorList>
    </citation>
    <scope>IDENTIFICATION</scope>
    <source>
        <strain evidence="2">Tuebingen</strain>
        <tissue evidence="2">Fibroblasts and whole tissue</tissue>
    </source>
</reference>
<gene>
    <name evidence="2" type="primary">LOC141381659</name>
</gene>
<keyword evidence="1" id="KW-1185">Reference proteome</keyword>
<protein>
    <submittedName>
        <fullName evidence="2">Uncharacterized protein</fullName>
    </submittedName>
</protein>
<proteinExistence type="predicted"/>
<dbReference type="Proteomes" id="UP000000437">
    <property type="component" value="Chromosome 4"/>
</dbReference>
<name>A0AC58JB09_DANRE</name>
<dbReference type="RefSeq" id="XP_073803674.1">
    <property type="nucleotide sequence ID" value="XM_073947573.1"/>
</dbReference>
<sequence length="485" mass="54159">MEDQPLRSLFQKKRPTFTIGSVGPYNIQVDSLITLMGDNQVSDEVMDSICDLLSKDRPGVVHINCHTLTKILDGSKRAKSHYFLKNNILEKAKEVFGVYLERGNHWSFFHCKLDGRCLTYFNSLGETELQCQAISKHWSAFADSRGLKGEWHLKTTTHSLQTDSVSCGIHTLAFATEFMEAGGLITSFQCPEIQQERMRLASLLFQSLDRTKKCGICAKKFSGKTKIACACGAVLHVECAATPMCYICQDDSNLLDQKSLPSPDTAACSADPDQLVEPSLSDKGSAVQKEETVISMLEAIGKPIACCSEEEMEEEKCDSYEERHRQDKGVQEKEGKVYKVLGRLTAQGKTYEVDEEELRRRVKGENMSTNMFRMLIRVGRKDVPTNVLEQPRKAKTKVSIFSTLTEGEAKDLAQGFGMALAKYVPKEKLLSGIPEENIPATLRSIEQMKINMQNLGPESSFDLATHCFGPLAVDVLFSFLEDCLK</sequence>
<evidence type="ECO:0000313" key="2">
    <source>
        <dbReference type="RefSeq" id="XP_073803674.1"/>
    </source>
</evidence>
<organism evidence="1 2">
    <name type="scientific">Danio rerio</name>
    <name type="common">Zebrafish</name>
    <name type="synonym">Brachydanio rerio</name>
    <dbReference type="NCBI Taxonomy" id="7955"/>
    <lineage>
        <taxon>Eukaryota</taxon>
        <taxon>Metazoa</taxon>
        <taxon>Chordata</taxon>
        <taxon>Craniata</taxon>
        <taxon>Vertebrata</taxon>
        <taxon>Euteleostomi</taxon>
        <taxon>Actinopterygii</taxon>
        <taxon>Neopterygii</taxon>
        <taxon>Teleostei</taxon>
        <taxon>Ostariophysi</taxon>
        <taxon>Cypriniformes</taxon>
        <taxon>Danionidae</taxon>
        <taxon>Danioninae</taxon>
        <taxon>Danio</taxon>
    </lineage>
</organism>